<protein>
    <submittedName>
        <fullName evidence="1">Uncharacterized protein</fullName>
    </submittedName>
</protein>
<name>A0A1G2KQA8_9BACT</name>
<gene>
    <name evidence="1" type="ORF">A3C16_02520</name>
</gene>
<evidence type="ECO:0000313" key="1">
    <source>
        <dbReference type="EMBL" id="OHA01608.1"/>
    </source>
</evidence>
<evidence type="ECO:0000313" key="2">
    <source>
        <dbReference type="Proteomes" id="UP000177811"/>
    </source>
</evidence>
<dbReference type="Proteomes" id="UP000177811">
    <property type="component" value="Unassembled WGS sequence"/>
</dbReference>
<organism evidence="1 2">
    <name type="scientific">Candidatus Sungbacteria bacterium RIFCSPHIGHO2_02_FULL_51_29</name>
    <dbReference type="NCBI Taxonomy" id="1802273"/>
    <lineage>
        <taxon>Bacteria</taxon>
        <taxon>Candidatus Sungiibacteriota</taxon>
    </lineage>
</organism>
<accession>A0A1G2KQA8</accession>
<dbReference type="EMBL" id="MHQL01000058">
    <property type="protein sequence ID" value="OHA01608.1"/>
    <property type="molecule type" value="Genomic_DNA"/>
</dbReference>
<sequence length="185" mass="20897">MAKQFRWERAWESFAGGFTGKVAPKKGLGGYNQQSAKRERRANEDLFWALVNVLNIFGIIVLKHDDLGTAEDAEHIEFLVGGTWDANKTVVNLRHKNVRILAHEFTHAMDYLKRRWAGRAEGEFIASGGGYLLVAHYTGLYSPSFDIEYAKRQGAGTGILRRLGDYVPELFSEMCELVDSTQRGR</sequence>
<dbReference type="AlphaFoldDB" id="A0A1G2KQA8"/>
<proteinExistence type="predicted"/>
<reference evidence="1 2" key="1">
    <citation type="journal article" date="2016" name="Nat. Commun.">
        <title>Thousands of microbial genomes shed light on interconnected biogeochemical processes in an aquifer system.</title>
        <authorList>
            <person name="Anantharaman K."/>
            <person name="Brown C.T."/>
            <person name="Hug L.A."/>
            <person name="Sharon I."/>
            <person name="Castelle C.J."/>
            <person name="Probst A.J."/>
            <person name="Thomas B.C."/>
            <person name="Singh A."/>
            <person name="Wilkins M.J."/>
            <person name="Karaoz U."/>
            <person name="Brodie E.L."/>
            <person name="Williams K.H."/>
            <person name="Hubbard S.S."/>
            <person name="Banfield J.F."/>
        </authorList>
    </citation>
    <scope>NUCLEOTIDE SEQUENCE [LARGE SCALE GENOMIC DNA]</scope>
</reference>
<comment type="caution">
    <text evidence="1">The sequence shown here is derived from an EMBL/GenBank/DDBJ whole genome shotgun (WGS) entry which is preliminary data.</text>
</comment>